<sequence length="101" mass="11420">MTDQAFSAAARVPTAAGSRYLQQLSKHWAHKFPVNFTPEKSRIELPSGLCEMAAEEEALLVSIESASAEERDRLKDVVEKHIVRFAFREDLVFDWRNVTAA</sequence>
<dbReference type="RefSeq" id="WP_099307635.1">
    <property type="nucleotide sequence ID" value="NZ_PDVP01000012.1"/>
</dbReference>
<dbReference type="Gene3D" id="3.30.310.50">
    <property type="entry name" value="Alpha-D-phosphohexomutase, C-terminal domain"/>
    <property type="match status" value="1"/>
</dbReference>
<gene>
    <name evidence="1" type="ORF">CSC94_17360</name>
</gene>
<dbReference type="PIRSF" id="PIRSF028291">
    <property type="entry name" value="UCP028291"/>
    <property type="match status" value="1"/>
</dbReference>
<comment type="caution">
    <text evidence="1">The sequence shown here is derived from an EMBL/GenBank/DDBJ whole genome shotgun (WGS) entry which is preliminary data.</text>
</comment>
<name>A0A2G1QKW3_9HYPH</name>
<evidence type="ECO:0000313" key="2">
    <source>
        <dbReference type="Proteomes" id="UP000221168"/>
    </source>
</evidence>
<dbReference type="AlphaFoldDB" id="A0A2G1QKW3"/>
<dbReference type="OrthoDB" id="9806511at2"/>
<organism evidence="1 2">
    <name type="scientific">Zhengella mangrovi</name>
    <dbReference type="NCBI Taxonomy" id="1982044"/>
    <lineage>
        <taxon>Bacteria</taxon>
        <taxon>Pseudomonadati</taxon>
        <taxon>Pseudomonadota</taxon>
        <taxon>Alphaproteobacteria</taxon>
        <taxon>Hyphomicrobiales</taxon>
        <taxon>Notoacmeibacteraceae</taxon>
        <taxon>Zhengella</taxon>
    </lineage>
</organism>
<accession>A0A2G1QKW3</accession>
<dbReference type="Pfam" id="PF09981">
    <property type="entry name" value="DUF2218"/>
    <property type="match status" value="1"/>
</dbReference>
<proteinExistence type="predicted"/>
<keyword evidence="2" id="KW-1185">Reference proteome</keyword>
<dbReference type="Proteomes" id="UP000221168">
    <property type="component" value="Unassembled WGS sequence"/>
</dbReference>
<dbReference type="EMBL" id="PDVP01000012">
    <property type="protein sequence ID" value="PHP65848.1"/>
    <property type="molecule type" value="Genomic_DNA"/>
</dbReference>
<reference evidence="1 2" key="1">
    <citation type="submission" date="2017-10" db="EMBL/GenBank/DDBJ databases">
        <title>Sedimentibacterium mangrovi gen. nov., sp. nov., a novel member of family Phyllobacteriacea isolated from mangrove sediment.</title>
        <authorList>
            <person name="Liao H."/>
            <person name="Tian Y."/>
        </authorList>
    </citation>
    <scope>NUCLEOTIDE SEQUENCE [LARGE SCALE GENOMIC DNA]</scope>
    <source>
        <strain evidence="1 2">X9-2-2</strain>
    </source>
</reference>
<protein>
    <submittedName>
        <fullName evidence="1">2,4-dihydroxyhept-2-ene-1,7-dioic acid aldolase</fullName>
    </submittedName>
</protein>
<evidence type="ECO:0000313" key="1">
    <source>
        <dbReference type="EMBL" id="PHP65848.1"/>
    </source>
</evidence>
<dbReference type="InterPro" id="IPR014543">
    <property type="entry name" value="UCP028291"/>
</dbReference>